<proteinExistence type="predicted"/>
<gene>
    <name evidence="1" type="ORF">MRB53_013260</name>
</gene>
<comment type="caution">
    <text evidence="1">The sequence shown here is derived from an EMBL/GenBank/DDBJ whole genome shotgun (WGS) entry which is preliminary data.</text>
</comment>
<protein>
    <submittedName>
        <fullName evidence="1">Uncharacterized protein</fullName>
    </submittedName>
</protein>
<accession>A0ACC2K7J3</accession>
<evidence type="ECO:0000313" key="1">
    <source>
        <dbReference type="EMBL" id="KAJ8617074.1"/>
    </source>
</evidence>
<keyword evidence="2" id="KW-1185">Reference proteome</keyword>
<sequence>MDTALVFHCNFFSSSPFPISTNKCYKIRLSFASAGRRLTTESSILVRNRRHQNFARLNKIRPTALFQATNQMEMMILEHGYYHDEAHWTNGVVGRSWPKCFNIFWSFAFGIVGIFFLCADLAAEAIDNTRALSLRYACEDVPHYYAHVDQMEGAALLKELNSIVSGHQSLSYKEVWDALKILDAADVDNPEASSDVVEIYSLRAVPKKLAGKPEGWNREHLWPRSYGLTDGPSLTDLHNIRPADVNVNSSRGNKYYGECSSHSTDCLKPANREAASDTQTDRKRWAPPLQVRGDIARSLMYMAVRYGFYQPGGSPHLQLSNSPSIEKGEMGLLSALLKWNELDPPSREEKLRNDRICKLYQHNRNPFIDHPEYANLIWKNASPSTPVAYGFSPMAWINEFHYNNKGKDQNEFVEIIVGPSSDAADLVLVLYNGANRKMYMSLPLADKRAFKMVMIRK</sequence>
<organism evidence="1 2">
    <name type="scientific">Persea americana</name>
    <name type="common">Avocado</name>
    <dbReference type="NCBI Taxonomy" id="3435"/>
    <lineage>
        <taxon>Eukaryota</taxon>
        <taxon>Viridiplantae</taxon>
        <taxon>Streptophyta</taxon>
        <taxon>Embryophyta</taxon>
        <taxon>Tracheophyta</taxon>
        <taxon>Spermatophyta</taxon>
        <taxon>Magnoliopsida</taxon>
        <taxon>Magnoliidae</taxon>
        <taxon>Laurales</taxon>
        <taxon>Lauraceae</taxon>
        <taxon>Persea</taxon>
    </lineage>
</organism>
<dbReference type="Proteomes" id="UP001234297">
    <property type="component" value="Chromosome 4"/>
</dbReference>
<name>A0ACC2K7J3_PERAE</name>
<dbReference type="EMBL" id="CM056812">
    <property type="protein sequence ID" value="KAJ8617074.1"/>
    <property type="molecule type" value="Genomic_DNA"/>
</dbReference>
<reference evidence="1 2" key="1">
    <citation type="journal article" date="2022" name="Hortic Res">
        <title>A haplotype resolved chromosomal level avocado genome allows analysis of novel avocado genes.</title>
        <authorList>
            <person name="Nath O."/>
            <person name="Fletcher S.J."/>
            <person name="Hayward A."/>
            <person name="Shaw L.M."/>
            <person name="Masouleh A.K."/>
            <person name="Furtado A."/>
            <person name="Henry R.J."/>
            <person name="Mitter N."/>
        </authorList>
    </citation>
    <scope>NUCLEOTIDE SEQUENCE [LARGE SCALE GENOMIC DNA]</scope>
    <source>
        <strain evidence="2">cv. Hass</strain>
    </source>
</reference>
<evidence type="ECO:0000313" key="2">
    <source>
        <dbReference type="Proteomes" id="UP001234297"/>
    </source>
</evidence>